<dbReference type="PANTHER" id="PTHR31707">
    <property type="entry name" value="PECTINESTERASE"/>
    <property type="match status" value="1"/>
</dbReference>
<feature type="non-terminal residue" evidence="5">
    <location>
        <position position="1"/>
    </location>
</feature>
<dbReference type="SUPFAM" id="SSF51126">
    <property type="entry name" value="Pectin lyase-like"/>
    <property type="match status" value="1"/>
</dbReference>
<evidence type="ECO:0000313" key="6">
    <source>
        <dbReference type="Proteomes" id="UP000593577"/>
    </source>
</evidence>
<comment type="caution">
    <text evidence="5">The sequence shown here is derived from an EMBL/GenBank/DDBJ whole genome shotgun (WGS) entry which is preliminary data.</text>
</comment>
<dbReference type="GO" id="GO:0030599">
    <property type="term" value="F:pectinesterase activity"/>
    <property type="evidence" value="ECO:0007669"/>
    <property type="project" value="InterPro"/>
</dbReference>
<accession>A0A7J8XSZ2</accession>
<reference evidence="5 6" key="1">
    <citation type="journal article" date="2019" name="Genome Biol. Evol.">
        <title>Insights into the evolution of the New World diploid cottons (Gossypium, subgenus Houzingenia) based on genome sequencing.</title>
        <authorList>
            <person name="Grover C.E."/>
            <person name="Arick M.A. 2nd"/>
            <person name="Thrash A."/>
            <person name="Conover J.L."/>
            <person name="Sanders W.S."/>
            <person name="Peterson D.G."/>
            <person name="Frelichowski J.E."/>
            <person name="Scheffler J.A."/>
            <person name="Scheffler B.E."/>
            <person name="Wendel J.F."/>
        </authorList>
    </citation>
    <scope>NUCLEOTIDE SEQUENCE [LARGE SCALE GENOMIC DNA]</scope>
    <source>
        <strain evidence="5">185</strain>
        <tissue evidence="5">Leaf</tissue>
    </source>
</reference>
<dbReference type="GO" id="GO:0045490">
    <property type="term" value="P:pectin catabolic process"/>
    <property type="evidence" value="ECO:0007669"/>
    <property type="project" value="UniProtKB-UniPathway"/>
</dbReference>
<dbReference type="Gene3D" id="2.160.20.10">
    <property type="entry name" value="Single-stranded right-handed beta-helix, Pectin lyase-like"/>
    <property type="match status" value="1"/>
</dbReference>
<evidence type="ECO:0000259" key="4">
    <source>
        <dbReference type="Pfam" id="PF01095"/>
    </source>
</evidence>
<dbReference type="InterPro" id="IPR000070">
    <property type="entry name" value="Pectinesterase_cat"/>
</dbReference>
<organism evidence="5 6">
    <name type="scientific">Gossypium aridum</name>
    <name type="common">American cotton</name>
    <name type="synonym">Erioxylum aridum</name>
    <dbReference type="NCBI Taxonomy" id="34290"/>
    <lineage>
        <taxon>Eukaryota</taxon>
        <taxon>Viridiplantae</taxon>
        <taxon>Streptophyta</taxon>
        <taxon>Embryophyta</taxon>
        <taxon>Tracheophyta</taxon>
        <taxon>Spermatophyta</taxon>
        <taxon>Magnoliopsida</taxon>
        <taxon>eudicotyledons</taxon>
        <taxon>Gunneridae</taxon>
        <taxon>Pentapetalae</taxon>
        <taxon>rosids</taxon>
        <taxon>malvids</taxon>
        <taxon>Malvales</taxon>
        <taxon>Malvaceae</taxon>
        <taxon>Malvoideae</taxon>
        <taxon>Gossypium</taxon>
    </lineage>
</organism>
<dbReference type="AlphaFoldDB" id="A0A7J8XSZ2"/>
<evidence type="ECO:0000256" key="3">
    <source>
        <dbReference type="ARBA" id="ARBA00023085"/>
    </source>
</evidence>
<dbReference type="EMBL" id="JABFAA010000009">
    <property type="protein sequence ID" value="MBA0690418.1"/>
    <property type="molecule type" value="Genomic_DNA"/>
</dbReference>
<keyword evidence="2" id="KW-0378">Hydrolase</keyword>
<feature type="domain" description="Pectinesterase catalytic" evidence="4">
    <location>
        <begin position="1"/>
        <end position="128"/>
    </location>
</feature>
<comment type="pathway">
    <text evidence="1">Glycan metabolism; pectin degradation; 2-dehydro-3-deoxy-D-gluconate from pectin: step 1/5.</text>
</comment>
<dbReference type="InterPro" id="IPR011050">
    <property type="entry name" value="Pectin_lyase_fold/virulence"/>
</dbReference>
<evidence type="ECO:0000256" key="2">
    <source>
        <dbReference type="ARBA" id="ARBA00022801"/>
    </source>
</evidence>
<keyword evidence="6" id="KW-1185">Reference proteome</keyword>
<proteinExistence type="predicted"/>
<evidence type="ECO:0000256" key="1">
    <source>
        <dbReference type="ARBA" id="ARBA00005184"/>
    </source>
</evidence>
<gene>
    <name evidence="5" type="ORF">Goari_008093</name>
</gene>
<dbReference type="UniPathway" id="UPA00545">
    <property type="reaction ID" value="UER00823"/>
</dbReference>
<dbReference type="Pfam" id="PF01095">
    <property type="entry name" value="Pectinesterase"/>
    <property type="match status" value="1"/>
</dbReference>
<evidence type="ECO:0000313" key="5">
    <source>
        <dbReference type="EMBL" id="MBA0690418.1"/>
    </source>
</evidence>
<dbReference type="GO" id="GO:0042545">
    <property type="term" value="P:cell wall modification"/>
    <property type="evidence" value="ECO:0007669"/>
    <property type="project" value="InterPro"/>
</dbReference>
<sequence>KPNDNQKNIVTAQGRKDKLETTGIVIQNSKILPEEPFKPLAKQFKNYLGRPWKVYSRTIIMETLIEDFIDPAGWLEWEGDFALSTLFYGEFNNTGPGARTDGRVKWAGRRDINREEAQKYTVETFLKGTWVKEAGAPVRMGLGS</sequence>
<dbReference type="InterPro" id="IPR012334">
    <property type="entry name" value="Pectin_lyas_fold"/>
</dbReference>
<keyword evidence="3" id="KW-0063">Aspartyl esterase</keyword>
<name>A0A7J8XSZ2_GOSAI</name>
<protein>
    <recommendedName>
        <fullName evidence="4">Pectinesterase catalytic domain-containing protein</fullName>
    </recommendedName>
</protein>
<dbReference type="Proteomes" id="UP000593577">
    <property type="component" value="Unassembled WGS sequence"/>
</dbReference>